<evidence type="ECO:0000256" key="1">
    <source>
        <dbReference type="ARBA" id="ARBA00004141"/>
    </source>
</evidence>
<evidence type="ECO:0000256" key="3">
    <source>
        <dbReference type="ARBA" id="ARBA00022989"/>
    </source>
</evidence>
<keyword evidence="4 6" id="KW-0472">Membrane</keyword>
<dbReference type="GO" id="GO:0016020">
    <property type="term" value="C:membrane"/>
    <property type="evidence" value="ECO:0007669"/>
    <property type="project" value="UniProtKB-SubCell"/>
</dbReference>
<organism evidence="7 8">
    <name type="scientific">Rubus argutus</name>
    <name type="common">Southern blackberry</name>
    <dbReference type="NCBI Taxonomy" id="59490"/>
    <lineage>
        <taxon>Eukaryota</taxon>
        <taxon>Viridiplantae</taxon>
        <taxon>Streptophyta</taxon>
        <taxon>Embryophyta</taxon>
        <taxon>Tracheophyta</taxon>
        <taxon>Spermatophyta</taxon>
        <taxon>Magnoliopsida</taxon>
        <taxon>eudicotyledons</taxon>
        <taxon>Gunneridae</taxon>
        <taxon>Pentapetalae</taxon>
        <taxon>rosids</taxon>
        <taxon>fabids</taxon>
        <taxon>Rosales</taxon>
        <taxon>Rosaceae</taxon>
        <taxon>Rosoideae</taxon>
        <taxon>Rosoideae incertae sedis</taxon>
        <taxon>Rubus</taxon>
    </lineage>
</organism>
<sequence length="108" mass="11686">MSQLPRSSDTRREAQCDDIGVVGAKRSARDSHVPGAVFIVHLATMLTGTGINPFAAAAIYNDDRFWDDQWIFWVGPFVGALVAAAYHQYVLSASATKALGSFHSNTTN</sequence>
<keyword evidence="5" id="KW-0813">Transport</keyword>
<evidence type="ECO:0000313" key="7">
    <source>
        <dbReference type="EMBL" id="KAK9948356.1"/>
    </source>
</evidence>
<feature type="transmembrane region" description="Helical" evidence="6">
    <location>
        <begin position="70"/>
        <end position="91"/>
    </location>
</feature>
<dbReference type="AlphaFoldDB" id="A0AAW1YIH0"/>
<dbReference type="PANTHER" id="PTHR45687">
    <property type="entry name" value="AQUAPORIN OR AQUAGLYCEROPORIN RELATED"/>
    <property type="match status" value="1"/>
</dbReference>
<dbReference type="SUPFAM" id="SSF81338">
    <property type="entry name" value="Aquaporin-like"/>
    <property type="match status" value="1"/>
</dbReference>
<dbReference type="InterPro" id="IPR023271">
    <property type="entry name" value="Aquaporin-like"/>
</dbReference>
<name>A0AAW1YIH0_RUBAR</name>
<evidence type="ECO:0000256" key="2">
    <source>
        <dbReference type="ARBA" id="ARBA00022692"/>
    </source>
</evidence>
<dbReference type="Proteomes" id="UP001457282">
    <property type="component" value="Unassembled WGS sequence"/>
</dbReference>
<proteinExistence type="inferred from homology"/>
<dbReference type="GO" id="GO:0015267">
    <property type="term" value="F:channel activity"/>
    <property type="evidence" value="ECO:0007669"/>
    <property type="project" value="InterPro"/>
</dbReference>
<dbReference type="PRINTS" id="PR00783">
    <property type="entry name" value="MINTRINSICP"/>
</dbReference>
<gene>
    <name evidence="7" type="ORF">M0R45_003937</name>
</gene>
<dbReference type="InterPro" id="IPR034294">
    <property type="entry name" value="Aquaporin_transptr"/>
</dbReference>
<comment type="caution">
    <text evidence="7">The sequence shown here is derived from an EMBL/GenBank/DDBJ whole genome shotgun (WGS) entry which is preliminary data.</text>
</comment>
<keyword evidence="2 5" id="KW-0812">Transmembrane</keyword>
<evidence type="ECO:0000256" key="4">
    <source>
        <dbReference type="ARBA" id="ARBA00023136"/>
    </source>
</evidence>
<accession>A0AAW1YIH0</accession>
<dbReference type="Gene3D" id="1.20.1080.10">
    <property type="entry name" value="Glycerol uptake facilitator protein"/>
    <property type="match status" value="1"/>
</dbReference>
<keyword evidence="3 6" id="KW-1133">Transmembrane helix</keyword>
<comment type="subcellular location">
    <subcellularLocation>
        <location evidence="1">Membrane</location>
        <topology evidence="1">Multi-pass membrane protein</topology>
    </subcellularLocation>
</comment>
<reference evidence="7 8" key="1">
    <citation type="journal article" date="2023" name="G3 (Bethesda)">
        <title>A chromosome-length genome assembly and annotation of blackberry (Rubus argutus, cv. 'Hillquist').</title>
        <authorList>
            <person name="Bruna T."/>
            <person name="Aryal R."/>
            <person name="Dudchenko O."/>
            <person name="Sargent D.J."/>
            <person name="Mead D."/>
            <person name="Buti M."/>
            <person name="Cavallini A."/>
            <person name="Hytonen T."/>
            <person name="Andres J."/>
            <person name="Pham M."/>
            <person name="Weisz D."/>
            <person name="Mascagni F."/>
            <person name="Usai G."/>
            <person name="Natali L."/>
            <person name="Bassil N."/>
            <person name="Fernandez G.E."/>
            <person name="Lomsadze A."/>
            <person name="Armour M."/>
            <person name="Olukolu B."/>
            <person name="Poorten T."/>
            <person name="Britton C."/>
            <person name="Davik J."/>
            <person name="Ashrafi H."/>
            <person name="Aiden E.L."/>
            <person name="Borodovsky M."/>
            <person name="Worthington M."/>
        </authorList>
    </citation>
    <scope>NUCLEOTIDE SEQUENCE [LARGE SCALE GENOMIC DNA]</scope>
    <source>
        <strain evidence="7">PI 553951</strain>
    </source>
</reference>
<evidence type="ECO:0000313" key="8">
    <source>
        <dbReference type="Proteomes" id="UP001457282"/>
    </source>
</evidence>
<dbReference type="InterPro" id="IPR000425">
    <property type="entry name" value="MIP"/>
</dbReference>
<comment type="similarity">
    <text evidence="5">Belongs to the MIP/aquaporin (TC 1.A.8) family.</text>
</comment>
<protein>
    <submittedName>
        <fullName evidence="7">Uncharacterized protein</fullName>
    </submittedName>
</protein>
<feature type="transmembrane region" description="Helical" evidence="6">
    <location>
        <begin position="35"/>
        <end position="58"/>
    </location>
</feature>
<dbReference type="EMBL" id="JBEDUW010000001">
    <property type="protein sequence ID" value="KAK9948356.1"/>
    <property type="molecule type" value="Genomic_DNA"/>
</dbReference>
<keyword evidence="8" id="KW-1185">Reference proteome</keyword>
<dbReference type="Pfam" id="PF00230">
    <property type="entry name" value="MIP"/>
    <property type="match status" value="1"/>
</dbReference>
<evidence type="ECO:0000256" key="6">
    <source>
        <dbReference type="SAM" id="Phobius"/>
    </source>
</evidence>
<evidence type="ECO:0000256" key="5">
    <source>
        <dbReference type="RuleBase" id="RU000477"/>
    </source>
</evidence>